<evidence type="ECO:0000313" key="2">
    <source>
        <dbReference type="Proteomes" id="UP000045285"/>
    </source>
</evidence>
<dbReference type="AlphaFoldDB" id="A0A090DS24"/>
<sequence length="133" mass="14179">MTMRARDEVDFAAPQSRWDAVDREVGYSAALHAEREAADRADDMLEMLSKTPAASLGGVAANLDAVLREGEVSEDSIDDPRTDFGGMMPPASAVLYMMTAACSHGRKRLLPLCPFFGGTGNKGIRKGASRASS</sequence>
<dbReference type="Proteomes" id="UP000045285">
    <property type="component" value="Unassembled WGS sequence"/>
</dbReference>
<keyword evidence="2" id="KW-1185">Reference proteome</keyword>
<name>A0A090DS24_MESPL</name>
<proteinExistence type="predicted"/>
<accession>A0A090DS24</accession>
<protein>
    <submittedName>
        <fullName evidence="1">Uncharacterized protein</fullName>
    </submittedName>
</protein>
<organism evidence="1 2">
    <name type="scientific">Mesorhizobium plurifarium</name>
    <dbReference type="NCBI Taxonomy" id="69974"/>
    <lineage>
        <taxon>Bacteria</taxon>
        <taxon>Pseudomonadati</taxon>
        <taxon>Pseudomonadota</taxon>
        <taxon>Alphaproteobacteria</taxon>
        <taxon>Hyphomicrobiales</taxon>
        <taxon>Phyllobacteriaceae</taxon>
        <taxon>Mesorhizobium</taxon>
    </lineage>
</organism>
<gene>
    <name evidence="1" type="ORF">MPL3356_300004</name>
</gene>
<dbReference type="EMBL" id="CCMZ01000024">
    <property type="protein sequence ID" value="CDX19513.1"/>
    <property type="molecule type" value="Genomic_DNA"/>
</dbReference>
<evidence type="ECO:0000313" key="1">
    <source>
        <dbReference type="EMBL" id="CDX19513.1"/>
    </source>
</evidence>
<reference evidence="2" key="1">
    <citation type="submission" date="2014-08" db="EMBL/GenBank/DDBJ databases">
        <authorList>
            <person name="Moulin L."/>
        </authorList>
    </citation>
    <scope>NUCLEOTIDE SEQUENCE [LARGE SCALE GENOMIC DNA]</scope>
</reference>